<evidence type="ECO:0000256" key="2">
    <source>
        <dbReference type="ARBA" id="ARBA00022771"/>
    </source>
</evidence>
<evidence type="ECO:0000313" key="8">
    <source>
        <dbReference type="Proteomes" id="UP001268864"/>
    </source>
</evidence>
<organism evidence="7 8">
    <name type="scientific">Haloarcula onubensis</name>
    <dbReference type="NCBI Taxonomy" id="2950539"/>
    <lineage>
        <taxon>Archaea</taxon>
        <taxon>Methanobacteriati</taxon>
        <taxon>Methanobacteriota</taxon>
        <taxon>Stenosarchaea group</taxon>
        <taxon>Halobacteria</taxon>
        <taxon>Halobacteriales</taxon>
        <taxon>Haloarculaceae</taxon>
        <taxon>Haloarcula</taxon>
    </lineage>
</organism>
<dbReference type="CDD" id="cd10511">
    <property type="entry name" value="Zn-ribbon_TFS"/>
    <property type="match status" value="1"/>
</dbReference>
<evidence type="ECO:0000313" key="7">
    <source>
        <dbReference type="EMBL" id="MDS0283859.1"/>
    </source>
</evidence>
<dbReference type="Gene3D" id="2.20.25.10">
    <property type="match status" value="1"/>
</dbReference>
<dbReference type="CDD" id="cd04491">
    <property type="entry name" value="SoSSB_OBF"/>
    <property type="match status" value="1"/>
</dbReference>
<dbReference type="SMART" id="SM00440">
    <property type="entry name" value="ZnF_C2C2"/>
    <property type="match status" value="1"/>
</dbReference>
<sequence>MRANYRQRGQNRLTNAEIEQGSRFDELDMRGLYASPHLQSDCLGTRLENAGELLLAVRSEPEYDEFGEPIEGTGQVELDSHWVNASLRTSVATDIDPIDLADEDLIGLPLEAQERLHGLRSERKRQREKALAAAVIGIDREARRRDELLDEQRNRREDYLDRVLGAGLTRYDPFARLDDETVASVRETAAKLSDRLLTGPTLEALEHRLAGKVLGEQSLYTAMSNLQDECFQEAGVIQPIATVPVIPSKYNVEADIQGEVTTLWQPKSSSQQQVGIIKDDTGTIKFTIWTRSGQDVILHEGDLVRIVAGKVGKYNDQATLAADSETLITIIDRGDGPAPRGDIADVDWEAVKERNIKRGIEQPHQVHSAKTIPAMGAPGVEKVSRPVHTPPARLDESEGNGVDAGEWLKATEIYEEGGAIPLPKWWRTQDNVVTVDVDEDASSQAVNVAIQEVVANTSAPDSDPETAGLEVIDTPEAGDEQLVVPDGGQTIHTTPTPPGKRRFWALIRDEALFGTALQSARESAPVSTATRDLVGVAEPQEDVETTATSEPDITFPSTTATCPECTHDRAHYRLVQLRSIDEPPTRMLTCCECANRWREDN</sequence>
<dbReference type="SUPFAM" id="SSF57783">
    <property type="entry name" value="Zinc beta-ribbon"/>
    <property type="match status" value="1"/>
</dbReference>
<keyword evidence="8" id="KW-1185">Reference proteome</keyword>
<dbReference type="Gene3D" id="2.40.50.140">
    <property type="entry name" value="Nucleic acid-binding proteins"/>
    <property type="match status" value="1"/>
</dbReference>
<evidence type="ECO:0000256" key="3">
    <source>
        <dbReference type="ARBA" id="ARBA00022833"/>
    </source>
</evidence>
<dbReference type="InterPro" id="IPR012340">
    <property type="entry name" value="NA-bd_OB-fold"/>
</dbReference>
<dbReference type="InterPro" id="IPR001222">
    <property type="entry name" value="Znf_TFIIS"/>
</dbReference>
<dbReference type="RefSeq" id="WP_310901623.1">
    <property type="nucleotide sequence ID" value="NZ_JAMQOS010000006.1"/>
</dbReference>
<feature type="region of interest" description="Disordered" evidence="5">
    <location>
        <begin position="539"/>
        <end position="559"/>
    </location>
</feature>
<evidence type="ECO:0000256" key="5">
    <source>
        <dbReference type="SAM" id="MobiDB-lite"/>
    </source>
</evidence>
<comment type="caution">
    <text evidence="7">The sequence shown here is derived from an EMBL/GenBank/DDBJ whole genome shotgun (WGS) entry which is preliminary data.</text>
</comment>
<dbReference type="PROSITE" id="PS51133">
    <property type="entry name" value="ZF_TFIIS_2"/>
    <property type="match status" value="1"/>
</dbReference>
<dbReference type="PROSITE" id="PS00466">
    <property type="entry name" value="ZF_TFIIS_1"/>
    <property type="match status" value="1"/>
</dbReference>
<dbReference type="Proteomes" id="UP001268864">
    <property type="component" value="Unassembled WGS sequence"/>
</dbReference>
<evidence type="ECO:0000256" key="1">
    <source>
        <dbReference type="ARBA" id="ARBA00022723"/>
    </source>
</evidence>
<keyword evidence="1" id="KW-0479">Metal-binding</keyword>
<reference evidence="7 8" key="1">
    <citation type="submission" date="2022-06" db="EMBL/GenBank/DDBJ databases">
        <title>Halomicroarcula sp. a new haloarchaeum isolate from saline soil.</title>
        <authorList>
            <person name="Strakova D."/>
            <person name="Galisteo C."/>
            <person name="Sanchez-Porro C."/>
            <person name="Ventosa A."/>
        </authorList>
    </citation>
    <scope>NUCLEOTIDE SEQUENCE [LARGE SCALE GENOMIC DNA]</scope>
    <source>
        <strain evidence="7 8">S3CR25-11</strain>
    </source>
</reference>
<keyword evidence="2 4" id="KW-0863">Zinc-finger</keyword>
<keyword evidence="3" id="KW-0862">Zinc</keyword>
<evidence type="ECO:0000259" key="6">
    <source>
        <dbReference type="PROSITE" id="PS51133"/>
    </source>
</evidence>
<accession>A0ABU2FSW3</accession>
<proteinExistence type="predicted"/>
<dbReference type="EMBL" id="JAMQOS010000006">
    <property type="protein sequence ID" value="MDS0283859.1"/>
    <property type="molecule type" value="Genomic_DNA"/>
</dbReference>
<protein>
    <recommendedName>
        <fullName evidence="6">TFIIS-type domain-containing protein</fullName>
    </recommendedName>
</protein>
<dbReference type="Pfam" id="PF01096">
    <property type="entry name" value="Zn_ribbon_TFIIS"/>
    <property type="match status" value="1"/>
</dbReference>
<dbReference type="SUPFAM" id="SSF50249">
    <property type="entry name" value="Nucleic acid-binding proteins"/>
    <property type="match status" value="1"/>
</dbReference>
<gene>
    <name evidence="7" type="ORF">NDI86_17220</name>
</gene>
<feature type="compositionally biased region" description="Polar residues" evidence="5">
    <location>
        <begin position="545"/>
        <end position="559"/>
    </location>
</feature>
<evidence type="ECO:0000256" key="4">
    <source>
        <dbReference type="PROSITE-ProRule" id="PRU00472"/>
    </source>
</evidence>
<name>A0ABU2FSW3_9EURY</name>
<feature type="domain" description="TFIIS-type" evidence="6">
    <location>
        <begin position="558"/>
        <end position="598"/>
    </location>
</feature>